<protein>
    <submittedName>
        <fullName evidence="2">Uncharacterized protein</fullName>
    </submittedName>
</protein>
<reference evidence="2 3" key="1">
    <citation type="submission" date="2019-02" db="EMBL/GenBank/DDBJ databases">
        <title>Genome sequencing of the rare red list fungi Bondarzewia mesenterica.</title>
        <authorList>
            <person name="Buettner E."/>
            <person name="Kellner H."/>
        </authorList>
    </citation>
    <scope>NUCLEOTIDE SEQUENCE [LARGE SCALE GENOMIC DNA]</scope>
    <source>
        <strain evidence="2 3">DSM 108281</strain>
    </source>
</reference>
<dbReference type="Proteomes" id="UP000310158">
    <property type="component" value="Unassembled WGS sequence"/>
</dbReference>
<accession>A0A4S4M6Z8</accession>
<dbReference type="EMBL" id="SGPL01000008">
    <property type="protein sequence ID" value="THH21074.1"/>
    <property type="molecule type" value="Genomic_DNA"/>
</dbReference>
<gene>
    <name evidence="2" type="ORF">EW146_g412</name>
</gene>
<evidence type="ECO:0000256" key="1">
    <source>
        <dbReference type="SAM" id="MobiDB-lite"/>
    </source>
</evidence>
<evidence type="ECO:0000313" key="2">
    <source>
        <dbReference type="EMBL" id="THH21074.1"/>
    </source>
</evidence>
<feature type="region of interest" description="Disordered" evidence="1">
    <location>
        <begin position="1"/>
        <end position="24"/>
    </location>
</feature>
<proteinExistence type="predicted"/>
<comment type="caution">
    <text evidence="2">The sequence shown here is derived from an EMBL/GenBank/DDBJ whole genome shotgun (WGS) entry which is preliminary data.</text>
</comment>
<name>A0A4S4M6Z8_9AGAM</name>
<dbReference type="OrthoDB" id="3006153at2759"/>
<dbReference type="AlphaFoldDB" id="A0A4S4M6Z8"/>
<keyword evidence="3" id="KW-1185">Reference proteome</keyword>
<evidence type="ECO:0000313" key="3">
    <source>
        <dbReference type="Proteomes" id="UP000310158"/>
    </source>
</evidence>
<sequence>MNMSLPGQGWHARAQAHPSGSAYEPTRTDLTFILQHKTKVEPEGLSLALFAPDTAVDAMGSDEVIE</sequence>
<organism evidence="2 3">
    <name type="scientific">Bondarzewia mesenterica</name>
    <dbReference type="NCBI Taxonomy" id="1095465"/>
    <lineage>
        <taxon>Eukaryota</taxon>
        <taxon>Fungi</taxon>
        <taxon>Dikarya</taxon>
        <taxon>Basidiomycota</taxon>
        <taxon>Agaricomycotina</taxon>
        <taxon>Agaricomycetes</taxon>
        <taxon>Russulales</taxon>
        <taxon>Bondarzewiaceae</taxon>
        <taxon>Bondarzewia</taxon>
    </lineage>
</organism>